<gene>
    <name evidence="9" type="ORF">GDO81_015846</name>
</gene>
<dbReference type="FunFam" id="2.60.60.20:FF:000008">
    <property type="entry name" value="Polycystic kidney disease 1-like 2, isoform CRA_a"/>
    <property type="match status" value="1"/>
</dbReference>
<dbReference type="InterPro" id="IPR051223">
    <property type="entry name" value="Polycystin"/>
</dbReference>
<name>A0AAV7AS91_ENGPU</name>
<protein>
    <recommendedName>
        <fullName evidence="8">PLAT domain-containing protein</fullName>
    </recommendedName>
</protein>
<dbReference type="CDD" id="cd01752">
    <property type="entry name" value="PLAT_polycystin"/>
    <property type="match status" value="1"/>
</dbReference>
<proteinExistence type="inferred from homology"/>
<keyword evidence="4 7" id="KW-1133">Transmembrane helix</keyword>
<dbReference type="GO" id="GO:0016020">
    <property type="term" value="C:membrane"/>
    <property type="evidence" value="ECO:0007669"/>
    <property type="project" value="UniProtKB-SubCell"/>
</dbReference>
<dbReference type="SMART" id="SM00308">
    <property type="entry name" value="LH2"/>
    <property type="match status" value="1"/>
</dbReference>
<dbReference type="EMBL" id="WNYA01000007">
    <property type="protein sequence ID" value="KAG8562874.1"/>
    <property type="molecule type" value="Genomic_DNA"/>
</dbReference>
<evidence type="ECO:0000256" key="5">
    <source>
        <dbReference type="ARBA" id="ARBA00023136"/>
    </source>
</evidence>
<dbReference type="GO" id="GO:0005262">
    <property type="term" value="F:calcium channel activity"/>
    <property type="evidence" value="ECO:0007669"/>
    <property type="project" value="TreeGrafter"/>
</dbReference>
<reference evidence="9" key="1">
    <citation type="thesis" date="2020" institute="ProQuest LLC" country="789 East Eisenhower Parkway, Ann Arbor, MI, USA">
        <title>Comparative Genomics and Chromosome Evolution.</title>
        <authorList>
            <person name="Mudd A.B."/>
        </authorList>
    </citation>
    <scope>NUCLEOTIDE SEQUENCE</scope>
    <source>
        <strain evidence="9">237g6f4</strain>
        <tissue evidence="9">Blood</tissue>
    </source>
</reference>
<dbReference type="Gene3D" id="2.60.60.20">
    <property type="entry name" value="PLAT/LH2 domain"/>
    <property type="match status" value="1"/>
</dbReference>
<evidence type="ECO:0000256" key="3">
    <source>
        <dbReference type="ARBA" id="ARBA00022692"/>
    </source>
</evidence>
<dbReference type="InterPro" id="IPR036392">
    <property type="entry name" value="PLAT/LH2_dom_sf"/>
</dbReference>
<dbReference type="Pfam" id="PF01477">
    <property type="entry name" value="PLAT"/>
    <property type="match status" value="1"/>
</dbReference>
<feature type="transmembrane region" description="Helical" evidence="7">
    <location>
        <begin position="435"/>
        <end position="459"/>
    </location>
</feature>
<feature type="transmembrane region" description="Helical" evidence="7">
    <location>
        <begin position="402"/>
        <end position="423"/>
    </location>
</feature>
<evidence type="ECO:0000313" key="10">
    <source>
        <dbReference type="Proteomes" id="UP000824782"/>
    </source>
</evidence>
<comment type="subcellular location">
    <subcellularLocation>
        <location evidence="1">Membrane</location>
        <topology evidence="1">Multi-pass membrane protein</topology>
    </subcellularLocation>
</comment>
<evidence type="ECO:0000313" key="9">
    <source>
        <dbReference type="EMBL" id="KAG8562874.1"/>
    </source>
</evidence>
<feature type="non-terminal residue" evidence="9">
    <location>
        <position position="737"/>
    </location>
</feature>
<organism evidence="9 10">
    <name type="scientific">Engystomops pustulosus</name>
    <name type="common">Tungara frog</name>
    <name type="synonym">Physalaemus pustulosus</name>
    <dbReference type="NCBI Taxonomy" id="76066"/>
    <lineage>
        <taxon>Eukaryota</taxon>
        <taxon>Metazoa</taxon>
        <taxon>Chordata</taxon>
        <taxon>Craniata</taxon>
        <taxon>Vertebrata</taxon>
        <taxon>Euteleostomi</taxon>
        <taxon>Amphibia</taxon>
        <taxon>Batrachia</taxon>
        <taxon>Anura</taxon>
        <taxon>Neobatrachia</taxon>
        <taxon>Hyloidea</taxon>
        <taxon>Leptodactylidae</taxon>
        <taxon>Leiuperinae</taxon>
        <taxon>Engystomops</taxon>
    </lineage>
</organism>
<feature type="transmembrane region" description="Helical" evidence="7">
    <location>
        <begin position="198"/>
        <end position="222"/>
    </location>
</feature>
<evidence type="ECO:0000259" key="8">
    <source>
        <dbReference type="PROSITE" id="PS50095"/>
    </source>
</evidence>
<dbReference type="InterPro" id="IPR001024">
    <property type="entry name" value="PLAT/LH2_dom"/>
</dbReference>
<dbReference type="AlphaFoldDB" id="A0AAV7AS91"/>
<evidence type="ECO:0000256" key="2">
    <source>
        <dbReference type="ARBA" id="ARBA00007200"/>
    </source>
</evidence>
<keyword evidence="10" id="KW-1185">Reference proteome</keyword>
<evidence type="ECO:0000256" key="1">
    <source>
        <dbReference type="ARBA" id="ARBA00004141"/>
    </source>
</evidence>
<dbReference type="SUPFAM" id="SSF49723">
    <property type="entry name" value="Lipase/lipooxygenase domain (PLAT/LH2 domain)"/>
    <property type="match status" value="1"/>
</dbReference>
<dbReference type="PANTHER" id="PTHR10877">
    <property type="entry name" value="POLYCYSTIN FAMILY MEMBER"/>
    <property type="match status" value="1"/>
</dbReference>
<evidence type="ECO:0000256" key="6">
    <source>
        <dbReference type="PROSITE-ProRule" id="PRU00152"/>
    </source>
</evidence>
<dbReference type="PROSITE" id="PS50095">
    <property type="entry name" value="PLAT"/>
    <property type="match status" value="1"/>
</dbReference>
<dbReference type="GO" id="GO:0050982">
    <property type="term" value="P:detection of mechanical stimulus"/>
    <property type="evidence" value="ECO:0007669"/>
    <property type="project" value="TreeGrafter"/>
</dbReference>
<comment type="caution">
    <text evidence="9">The sequence shown here is derived from an EMBL/GenBank/DDBJ whole genome shotgun (WGS) entry which is preliminary data.</text>
</comment>
<sequence>MVKVCTGFRMGSGTTSQVVMTLYGSEGQSDPHLLSDSGRPVFHRGAVDVFLLKTRHLGELHSLRLWHSNSGISPSWYVHRVTATDLAAQKTWYFLCDSWLSADFADCQMDRIFAAASKANLMSLRYLLFSGTVEKFLKDHLWFSVWTRCPWSPFTRVQRICCCMCLLFCGLVINIMFWNDRSDEDSQTGKFFITLTQIKISLQSSAILLPVNLLIVQMFQLIQVQVKQVKPTLNKLRVSLPPKPPTKEALAQQLLKDLKNIVDYLQKYVTQVLGESVDDLPSPTSDTVLAYIETLSQLVESYICVPTENSQSRKNVTVITPHQCHFLHYLYKILENLQYQVSSVDLDYVPKPIEYIQASNILFDLKELLHTFNVSGAPLPSSLTTSFPVTTNNKRCCQMPTFFTFLCWFFLFGISSFSAYYMVLISLDMTKDKAISWLISILLSLLQSIFFIPPIKVFAQTIFMYRILRRSNIEDSVEEQQLYSILGLLESRADWELSGFRDPSDPVYRAPTNKSTTSLKKQRIMEMKLYKLIHEIVVHVVFLVTTMIMVYADKGPNEYNLYMAINSRFSKLDKIQTIPDFYSWSQGTLLPNLYTEYQGFITDGNCFLLGSPRIRQLRRLFNSTGNQKLYNLEDTTSYGPEWSVPDSSSASADMWIYHTVDELGADAIWTQQEYYPGGGYVAELGLNMSSANSVIKNMETSNWLDSYTKAFFVEFNVYNANINLFCIVTFIIETTVI</sequence>
<feature type="transmembrane region" description="Helical" evidence="7">
    <location>
        <begin position="529"/>
        <end position="552"/>
    </location>
</feature>
<dbReference type="Pfam" id="PF20519">
    <property type="entry name" value="Polycystin_dom"/>
    <property type="match status" value="1"/>
</dbReference>
<feature type="domain" description="PLAT" evidence="8">
    <location>
        <begin position="1"/>
        <end position="114"/>
    </location>
</feature>
<accession>A0AAV7AS91</accession>
<dbReference type="Proteomes" id="UP000824782">
    <property type="component" value="Unassembled WGS sequence"/>
</dbReference>
<evidence type="ECO:0000256" key="4">
    <source>
        <dbReference type="ARBA" id="ARBA00022989"/>
    </source>
</evidence>
<comment type="caution">
    <text evidence="6">Lacks conserved residue(s) required for the propagation of feature annotation.</text>
</comment>
<comment type="similarity">
    <text evidence="2">Belongs to the polycystin family.</text>
</comment>
<dbReference type="InterPro" id="IPR046791">
    <property type="entry name" value="Polycystin_dom"/>
</dbReference>
<keyword evidence="3 7" id="KW-0812">Transmembrane</keyword>
<evidence type="ECO:0000256" key="7">
    <source>
        <dbReference type="SAM" id="Phobius"/>
    </source>
</evidence>
<feature type="transmembrane region" description="Helical" evidence="7">
    <location>
        <begin position="160"/>
        <end position="178"/>
    </location>
</feature>
<dbReference type="PANTHER" id="PTHR10877:SF195">
    <property type="entry name" value="POLYCYSTIC KIDNEY DISEASE PROTEIN 1-LIKE 3 ISOFORM X1"/>
    <property type="match status" value="1"/>
</dbReference>
<dbReference type="InterPro" id="IPR042060">
    <property type="entry name" value="PLAT_polycystin1"/>
</dbReference>
<keyword evidence="5 7" id="KW-0472">Membrane</keyword>